<keyword evidence="2" id="KW-1133">Transmembrane helix</keyword>
<protein>
    <submittedName>
        <fullName evidence="3">Uncharacterized protein</fullName>
    </submittedName>
</protein>
<dbReference type="HOGENOM" id="CLU_029050_0_0_1"/>
<accession>A0A067NHX9</accession>
<feature type="region of interest" description="Disordered" evidence="1">
    <location>
        <begin position="470"/>
        <end position="500"/>
    </location>
</feature>
<sequence>MSSPGAASTTSLTLNSTIVASGFASDGSPATGQVPSLTSTNNFINFCLTYPNLPNTNGSQVTSGSCNSAPMGAIPSIQNIPSVKIISPKHGDTIQPNTELQVSFAVQNMEVGAPVDSQVNYLSAPQQLNNQGVIKGSAFIVVEELSSLTDTQPGNPQRFSLFQGIQGAPVNGVLQGRITNGLPSGVYRLTTQLRASNRQPLLVSTPEHGSLADMIYFTVGDANDADSVASSGTSIVGNSIVPAAVNTQDSSQSSLTLDPKVISAAFASPGQSPTPGITGSLTSTNNFINFCMTLANTRLTNGEVVPAGSCNPVPMGVLPANTLMPSSKFTNPKNGDNLPARKAFTISLAVRNFQTGSLANPQKSFLAAPQQVNAQGLIIGHAKVVIEALTGFNQTTPTDPTKFAFFQHIGSQAQGGILTASVSDGLPDGYYRLSSILSATNSQPVILPIFQVGMSDDAVYFTVGDPTKVTATEGGDSGKGSGSKGSDDPSPSSSAPSAKSDNKAAIIGGVLGGVLGAIIMCALVYAILRYRRRKRPRHSVDLDTEVAQVPVTPFEQATLAPIYRREKPLPAGPSETSGPSSAASLLGRESQTAGPSSSSSAFGHSEISQSRKSVAETSPPPYQP</sequence>
<feature type="compositionally biased region" description="Polar residues" evidence="1">
    <location>
        <begin position="606"/>
        <end position="616"/>
    </location>
</feature>
<reference evidence="4" key="1">
    <citation type="journal article" date="2014" name="Proc. Natl. Acad. Sci. U.S.A.">
        <title>Extensive sampling of basidiomycete genomes demonstrates inadequacy of the white-rot/brown-rot paradigm for wood decay fungi.</title>
        <authorList>
            <person name="Riley R."/>
            <person name="Salamov A.A."/>
            <person name="Brown D.W."/>
            <person name="Nagy L.G."/>
            <person name="Floudas D."/>
            <person name="Held B.W."/>
            <person name="Levasseur A."/>
            <person name="Lombard V."/>
            <person name="Morin E."/>
            <person name="Otillar R."/>
            <person name="Lindquist E.A."/>
            <person name="Sun H."/>
            <person name="LaButti K.M."/>
            <person name="Schmutz J."/>
            <person name="Jabbour D."/>
            <person name="Luo H."/>
            <person name="Baker S.E."/>
            <person name="Pisabarro A.G."/>
            <person name="Walton J.D."/>
            <person name="Blanchette R.A."/>
            <person name="Henrissat B."/>
            <person name="Martin F."/>
            <person name="Cullen D."/>
            <person name="Hibbett D.S."/>
            <person name="Grigoriev I.V."/>
        </authorList>
    </citation>
    <scope>NUCLEOTIDE SEQUENCE [LARGE SCALE GENOMIC DNA]</scope>
    <source>
        <strain evidence="4">PC15</strain>
    </source>
</reference>
<dbReference type="InParanoid" id="A0A067NHX9"/>
<feature type="compositionally biased region" description="Polar residues" evidence="1">
    <location>
        <begin position="574"/>
        <end position="595"/>
    </location>
</feature>
<proteinExistence type="predicted"/>
<dbReference type="PANTHER" id="PTHR34587:SF2">
    <property type="entry name" value="G-PROTEIN COUPLED RECEPTORS FAMILY 1 PROFILE DOMAIN-CONTAINING PROTEIN"/>
    <property type="match status" value="1"/>
</dbReference>
<feature type="region of interest" description="Disordered" evidence="1">
    <location>
        <begin position="566"/>
        <end position="624"/>
    </location>
</feature>
<gene>
    <name evidence="3" type="ORF">PLEOSDRAFT_1112552</name>
</gene>
<name>A0A067NHX9_PLEO1</name>
<dbReference type="VEuPathDB" id="FungiDB:PLEOSDRAFT_1112552"/>
<dbReference type="AlphaFoldDB" id="A0A067NHX9"/>
<evidence type="ECO:0000313" key="3">
    <source>
        <dbReference type="EMBL" id="KDQ27454.1"/>
    </source>
</evidence>
<dbReference type="Proteomes" id="UP000027073">
    <property type="component" value="Unassembled WGS sequence"/>
</dbReference>
<dbReference type="EMBL" id="KL198008">
    <property type="protein sequence ID" value="KDQ27454.1"/>
    <property type="molecule type" value="Genomic_DNA"/>
</dbReference>
<evidence type="ECO:0000256" key="1">
    <source>
        <dbReference type="SAM" id="MobiDB-lite"/>
    </source>
</evidence>
<evidence type="ECO:0000256" key="2">
    <source>
        <dbReference type="SAM" id="Phobius"/>
    </source>
</evidence>
<keyword evidence="2" id="KW-0812">Transmembrane</keyword>
<dbReference type="PANTHER" id="PTHR34587">
    <property type="entry name" value="VWFA DOMAIN-CONTAINING PROTEIN"/>
    <property type="match status" value="1"/>
</dbReference>
<keyword evidence="2" id="KW-0472">Membrane</keyword>
<dbReference type="OrthoDB" id="2336871at2759"/>
<feature type="compositionally biased region" description="Low complexity" evidence="1">
    <location>
        <begin position="488"/>
        <end position="500"/>
    </location>
</feature>
<dbReference type="STRING" id="1137138.A0A067NHX9"/>
<dbReference type="InterPro" id="IPR053216">
    <property type="entry name" value="Appressorial_penetr-assoc"/>
</dbReference>
<feature type="transmembrane region" description="Helical" evidence="2">
    <location>
        <begin position="504"/>
        <end position="528"/>
    </location>
</feature>
<evidence type="ECO:0000313" key="4">
    <source>
        <dbReference type="Proteomes" id="UP000027073"/>
    </source>
</evidence>
<organism evidence="3 4">
    <name type="scientific">Pleurotus ostreatus (strain PC15)</name>
    <name type="common">Oyster mushroom</name>
    <dbReference type="NCBI Taxonomy" id="1137138"/>
    <lineage>
        <taxon>Eukaryota</taxon>
        <taxon>Fungi</taxon>
        <taxon>Dikarya</taxon>
        <taxon>Basidiomycota</taxon>
        <taxon>Agaricomycotina</taxon>
        <taxon>Agaricomycetes</taxon>
        <taxon>Agaricomycetidae</taxon>
        <taxon>Agaricales</taxon>
        <taxon>Pleurotineae</taxon>
        <taxon>Pleurotaceae</taxon>
        <taxon>Pleurotus</taxon>
    </lineage>
</organism>